<feature type="transmembrane region" description="Helical" evidence="6">
    <location>
        <begin position="43"/>
        <end position="63"/>
    </location>
</feature>
<dbReference type="Pfam" id="PF00892">
    <property type="entry name" value="EamA"/>
    <property type="match status" value="1"/>
</dbReference>
<feature type="transmembrane region" description="Helical" evidence="6">
    <location>
        <begin position="258"/>
        <end position="278"/>
    </location>
</feature>
<feature type="transmembrane region" description="Helical" evidence="6">
    <location>
        <begin position="193"/>
        <end position="212"/>
    </location>
</feature>
<organism evidence="9 10">
    <name type="scientific">Nepenthes gracilis</name>
    <name type="common">Slender pitcher plant</name>
    <dbReference type="NCBI Taxonomy" id="150966"/>
    <lineage>
        <taxon>Eukaryota</taxon>
        <taxon>Viridiplantae</taxon>
        <taxon>Streptophyta</taxon>
        <taxon>Embryophyta</taxon>
        <taxon>Tracheophyta</taxon>
        <taxon>Spermatophyta</taxon>
        <taxon>Magnoliopsida</taxon>
        <taxon>eudicotyledons</taxon>
        <taxon>Gunneridae</taxon>
        <taxon>Pentapetalae</taxon>
        <taxon>Caryophyllales</taxon>
        <taxon>Nepenthaceae</taxon>
        <taxon>Nepenthes</taxon>
    </lineage>
</organism>
<keyword evidence="3 6" id="KW-0812">Transmembrane</keyword>
<feature type="transmembrane region" description="Helical" evidence="6">
    <location>
        <begin position="232"/>
        <end position="251"/>
    </location>
</feature>
<evidence type="ECO:0000256" key="1">
    <source>
        <dbReference type="ARBA" id="ARBA00004141"/>
    </source>
</evidence>
<evidence type="ECO:0000313" key="9">
    <source>
        <dbReference type="EMBL" id="GMH29191.1"/>
    </source>
</evidence>
<dbReference type="InterPro" id="IPR037185">
    <property type="entry name" value="EmrE-like"/>
</dbReference>
<evidence type="ECO:0000256" key="3">
    <source>
        <dbReference type="ARBA" id="ARBA00022692"/>
    </source>
</evidence>
<dbReference type="InterPro" id="IPR030184">
    <property type="entry name" value="WAT1-related"/>
</dbReference>
<dbReference type="Proteomes" id="UP001279734">
    <property type="component" value="Unassembled WGS sequence"/>
</dbReference>
<keyword evidence="5 6" id="KW-0472">Membrane</keyword>
<comment type="caution">
    <text evidence="9">The sequence shown here is derived from an EMBL/GenBank/DDBJ whole genome shotgun (WGS) entry which is preliminary data.</text>
</comment>
<dbReference type="AlphaFoldDB" id="A0AAD3Y762"/>
<evidence type="ECO:0000259" key="8">
    <source>
        <dbReference type="Pfam" id="PF00892"/>
    </source>
</evidence>
<protein>
    <recommendedName>
        <fullName evidence="6">WAT1-related protein</fullName>
    </recommendedName>
</protein>
<feature type="compositionally biased region" description="Polar residues" evidence="7">
    <location>
        <begin position="340"/>
        <end position="352"/>
    </location>
</feature>
<feature type="transmembrane region" description="Helical" evidence="6">
    <location>
        <begin position="284"/>
        <end position="302"/>
    </location>
</feature>
<feature type="transmembrane region" description="Helical" evidence="6">
    <location>
        <begin position="83"/>
        <end position="105"/>
    </location>
</feature>
<feature type="transmembrane region" description="Helical" evidence="6">
    <location>
        <begin position="162"/>
        <end position="181"/>
    </location>
</feature>
<evidence type="ECO:0000256" key="2">
    <source>
        <dbReference type="ARBA" id="ARBA00007635"/>
    </source>
</evidence>
<evidence type="ECO:0000256" key="7">
    <source>
        <dbReference type="SAM" id="MobiDB-lite"/>
    </source>
</evidence>
<feature type="domain" description="EamA" evidence="8">
    <location>
        <begin position="164"/>
        <end position="301"/>
    </location>
</feature>
<reference evidence="9" key="1">
    <citation type="submission" date="2023-05" db="EMBL/GenBank/DDBJ databases">
        <title>Nepenthes gracilis genome sequencing.</title>
        <authorList>
            <person name="Fukushima K."/>
        </authorList>
    </citation>
    <scope>NUCLEOTIDE SEQUENCE</scope>
    <source>
        <strain evidence="9">SING2019-196</strain>
    </source>
</reference>
<dbReference type="PANTHER" id="PTHR31218">
    <property type="entry name" value="WAT1-RELATED PROTEIN"/>
    <property type="match status" value="1"/>
</dbReference>
<evidence type="ECO:0000313" key="10">
    <source>
        <dbReference type="Proteomes" id="UP001279734"/>
    </source>
</evidence>
<dbReference type="GO" id="GO:0016020">
    <property type="term" value="C:membrane"/>
    <property type="evidence" value="ECO:0007669"/>
    <property type="project" value="UniProtKB-SubCell"/>
</dbReference>
<dbReference type="GO" id="GO:0022857">
    <property type="term" value="F:transmembrane transporter activity"/>
    <property type="evidence" value="ECO:0007669"/>
    <property type="project" value="InterPro"/>
</dbReference>
<evidence type="ECO:0000256" key="6">
    <source>
        <dbReference type="RuleBase" id="RU363077"/>
    </source>
</evidence>
<dbReference type="EMBL" id="BSYO01000036">
    <property type="protein sequence ID" value="GMH29191.1"/>
    <property type="molecule type" value="Genomic_DNA"/>
</dbReference>
<evidence type="ECO:0000256" key="5">
    <source>
        <dbReference type="ARBA" id="ARBA00023136"/>
    </source>
</evidence>
<keyword evidence="10" id="KW-1185">Reference proteome</keyword>
<accession>A0AAD3Y762</accession>
<feature type="transmembrane region" description="Helical" evidence="6">
    <location>
        <begin position="14"/>
        <end position="31"/>
    </location>
</feature>
<evidence type="ECO:0000256" key="4">
    <source>
        <dbReference type="ARBA" id="ARBA00022989"/>
    </source>
</evidence>
<dbReference type="SUPFAM" id="SSF103481">
    <property type="entry name" value="Multidrug resistance efflux transporter EmrE"/>
    <property type="match status" value="1"/>
</dbReference>
<sequence>MRKACKALKGLKPIIAMIIVQFGFVGLNLFIKLASNDGMSMGILVAYRSIFGVAITVPLALFLERGSLAQNLYSESVALTTATFVSAMFNLVPAVTFILAVSIGLERLRLGTITGKAKMVGTLTCIGGAMLLNFYKGKEIKLWSTNINLIKQGQHLHNNNRVGGALTSIGSCISYALWLIVQAKMNETYPSPYSSTALLNVMAAIQSFIFALCMDRDWKEWKLGWNIRLLSAAYAGIISFVVVVVLTTWCVQIKGPLYASVFTPTATIVVTILGSLILDEQLTLGSVLGAMLIICGLYSVLWGKAKEMKRMSESMPSDDTPAVEIITSSMDDKEDEDKGNSTVNTVKESSIA</sequence>
<name>A0AAD3Y762_NEPGR</name>
<comment type="subcellular location">
    <subcellularLocation>
        <location evidence="1 6">Membrane</location>
        <topology evidence="1 6">Multi-pass membrane protein</topology>
    </subcellularLocation>
</comment>
<comment type="similarity">
    <text evidence="2 6">Belongs to the drug/metabolite transporter (DMT) superfamily. Plant drug/metabolite exporter (P-DME) (TC 2.A.7.4) family.</text>
</comment>
<proteinExistence type="inferred from homology"/>
<dbReference type="InterPro" id="IPR000620">
    <property type="entry name" value="EamA_dom"/>
</dbReference>
<gene>
    <name evidence="9" type="ORF">Nepgr_031034</name>
</gene>
<feature type="region of interest" description="Disordered" evidence="7">
    <location>
        <begin position="328"/>
        <end position="352"/>
    </location>
</feature>
<keyword evidence="4 6" id="KW-1133">Transmembrane helix</keyword>